<name>A0A6M1RDQ4_9GAMM</name>
<dbReference type="EMBL" id="JAALDL010000001">
    <property type="protein sequence ID" value="NGN96451.1"/>
    <property type="molecule type" value="Genomic_DNA"/>
</dbReference>
<proteinExistence type="predicted"/>
<keyword evidence="1" id="KW-1133">Transmembrane helix</keyword>
<accession>A0A6M1RDQ4</accession>
<organism evidence="2 3">
    <name type="scientific">Grimontia sedimenti</name>
    <dbReference type="NCBI Taxonomy" id="2711294"/>
    <lineage>
        <taxon>Bacteria</taxon>
        <taxon>Pseudomonadati</taxon>
        <taxon>Pseudomonadota</taxon>
        <taxon>Gammaproteobacteria</taxon>
        <taxon>Vibrionales</taxon>
        <taxon>Vibrionaceae</taxon>
        <taxon>Grimontia</taxon>
    </lineage>
</organism>
<comment type="caution">
    <text evidence="2">The sequence shown here is derived from an EMBL/GenBank/DDBJ whole genome shotgun (WGS) entry which is preliminary data.</text>
</comment>
<keyword evidence="1" id="KW-0812">Transmembrane</keyword>
<dbReference type="AlphaFoldDB" id="A0A6M1RDQ4"/>
<sequence>MPLVACPVCEKQVSKRALSCPGCGEPDPARYHSRNTWLSRLFWLLVWVGIGAAVWYKVVPMVMEVFKQ</sequence>
<keyword evidence="3" id="KW-1185">Reference proteome</keyword>
<dbReference type="RefSeq" id="WP_165011552.1">
    <property type="nucleotide sequence ID" value="NZ_JAALDL010000001.1"/>
</dbReference>
<evidence type="ECO:0000313" key="2">
    <source>
        <dbReference type="EMBL" id="NGN96451.1"/>
    </source>
</evidence>
<protein>
    <submittedName>
        <fullName evidence="2">Uncharacterized protein</fullName>
    </submittedName>
</protein>
<dbReference type="Proteomes" id="UP000473008">
    <property type="component" value="Unassembled WGS sequence"/>
</dbReference>
<keyword evidence="1" id="KW-0472">Membrane</keyword>
<feature type="transmembrane region" description="Helical" evidence="1">
    <location>
        <begin position="41"/>
        <end position="59"/>
    </location>
</feature>
<gene>
    <name evidence="2" type="ORF">G5S52_01910</name>
</gene>
<evidence type="ECO:0000313" key="3">
    <source>
        <dbReference type="Proteomes" id="UP000473008"/>
    </source>
</evidence>
<evidence type="ECO:0000256" key="1">
    <source>
        <dbReference type="SAM" id="Phobius"/>
    </source>
</evidence>
<reference evidence="2 3" key="1">
    <citation type="submission" date="2020-02" db="EMBL/GenBank/DDBJ databases">
        <title>The draft genome of Grimontia sedimenta sp. nov., isolated from benthic sediments near coral reefs south of Kuwait.</title>
        <authorList>
            <person name="Mahmoud H.M."/>
            <person name="Jose L."/>
            <person name="Eapen S."/>
        </authorList>
    </citation>
    <scope>NUCLEOTIDE SEQUENCE [LARGE SCALE GENOMIC DNA]</scope>
    <source>
        <strain evidence="2 3">S25</strain>
    </source>
</reference>